<proteinExistence type="predicted"/>
<gene>
    <name evidence="4" type="ORF">AXXA_15118</name>
</gene>
<protein>
    <submittedName>
        <fullName evidence="4">MaoC-like domain-containing protein 2</fullName>
    </submittedName>
</protein>
<dbReference type="Pfam" id="PF01575">
    <property type="entry name" value="MaoC_dehydratas"/>
    <property type="match status" value="1"/>
</dbReference>
<evidence type="ECO:0000313" key="4">
    <source>
        <dbReference type="EMBL" id="EGP45689.1"/>
    </source>
</evidence>
<dbReference type="CDD" id="cd03448">
    <property type="entry name" value="HDE_HSD"/>
    <property type="match status" value="1"/>
</dbReference>
<evidence type="ECO:0000256" key="1">
    <source>
        <dbReference type="SAM" id="MobiDB-lite"/>
    </source>
</evidence>
<feature type="domain" description="MaoC-like" evidence="2">
    <location>
        <begin position="163"/>
        <end position="259"/>
    </location>
</feature>
<sequence>MPLDYATVKHWRFDDVRQHYDDKDTMLYALGIGLGQDPEDTRQLRYVYEKDLCAFPTMSVVLGYPGFWMSDPRAGIDWVRLVHGEQRLAVHAPLPTSGTVIGRSRVTHVIDKGAEKGAIVITERTLHDAAGAHLATLRQSTFCRGDGGFGPGDASPEPLPAAPRGEPERRCELRIPPQAALLYRLNADRNPLHADPEVAHQAGYPKPILHGLCSYGVAAHALVKTWCDYDASRLTRLDARFSAPVYPGETLQCDMWRMPDGQLRFIARAVERDIVVMSHGTAEVRS</sequence>
<dbReference type="OrthoDB" id="5522043at2"/>
<evidence type="ECO:0000259" key="3">
    <source>
        <dbReference type="Pfam" id="PF22622"/>
    </source>
</evidence>
<dbReference type="InterPro" id="IPR002539">
    <property type="entry name" value="MaoC-like_dom"/>
</dbReference>
<dbReference type="PANTHER" id="PTHR13078:SF56">
    <property type="entry name" value="PEROXISOMAL MULTIFUNCTIONAL ENZYME TYPE 2"/>
    <property type="match status" value="1"/>
</dbReference>
<reference evidence="4 5" key="1">
    <citation type="submission" date="2011-06" db="EMBL/GenBank/DDBJ databases">
        <authorList>
            <person name="Bador J."/>
            <person name="Amoureux L."/>
            <person name="Neuwirth C."/>
        </authorList>
    </citation>
    <scope>NUCLEOTIDE SEQUENCE [LARGE SCALE GENOMIC DNA]</scope>
    <source>
        <strain evidence="4 5">AXX-A</strain>
    </source>
</reference>
<organism evidence="4 5">
    <name type="scientific">Achromobacter insuavis AXX-A</name>
    <dbReference type="NCBI Taxonomy" id="1003200"/>
    <lineage>
        <taxon>Bacteria</taxon>
        <taxon>Pseudomonadati</taxon>
        <taxon>Pseudomonadota</taxon>
        <taxon>Betaproteobacteria</taxon>
        <taxon>Burkholderiales</taxon>
        <taxon>Alcaligenaceae</taxon>
        <taxon>Achromobacter</taxon>
    </lineage>
</organism>
<feature type="domain" description="Peroxisomal multifunctional enzyme type 2-like N-terminal" evidence="3">
    <location>
        <begin position="19"/>
        <end position="145"/>
    </location>
</feature>
<dbReference type="SUPFAM" id="SSF54637">
    <property type="entry name" value="Thioesterase/thiol ester dehydrase-isomerase"/>
    <property type="match status" value="2"/>
</dbReference>
<dbReference type="PANTHER" id="PTHR13078">
    <property type="entry name" value="PEROXISOMAL MULTIFUNCTIONAL ENZYME TYPE 2-RELATED"/>
    <property type="match status" value="1"/>
</dbReference>
<evidence type="ECO:0000313" key="5">
    <source>
        <dbReference type="Proteomes" id="UP000004853"/>
    </source>
</evidence>
<dbReference type="AlphaFoldDB" id="F7T264"/>
<dbReference type="RefSeq" id="WP_006393036.1">
    <property type="nucleotide sequence ID" value="NZ_GL982453.1"/>
</dbReference>
<dbReference type="Gene3D" id="3.10.129.10">
    <property type="entry name" value="Hotdog Thioesterase"/>
    <property type="match status" value="1"/>
</dbReference>
<name>F7T264_9BURK</name>
<dbReference type="InterPro" id="IPR054357">
    <property type="entry name" value="MFE-2_N"/>
</dbReference>
<dbReference type="Pfam" id="PF22622">
    <property type="entry name" value="MFE-2_hydrat-2_N"/>
    <property type="match status" value="1"/>
</dbReference>
<dbReference type="GO" id="GO:0004300">
    <property type="term" value="F:enoyl-CoA hydratase activity"/>
    <property type="evidence" value="ECO:0007669"/>
    <property type="project" value="TreeGrafter"/>
</dbReference>
<dbReference type="InterPro" id="IPR029069">
    <property type="entry name" value="HotDog_dom_sf"/>
</dbReference>
<dbReference type="Proteomes" id="UP000004853">
    <property type="component" value="Unassembled WGS sequence"/>
</dbReference>
<dbReference type="PATRIC" id="fig|1003200.3.peg.3007"/>
<dbReference type="EMBL" id="AFRQ01000055">
    <property type="protein sequence ID" value="EGP45689.1"/>
    <property type="molecule type" value="Genomic_DNA"/>
</dbReference>
<evidence type="ECO:0000259" key="2">
    <source>
        <dbReference type="Pfam" id="PF01575"/>
    </source>
</evidence>
<dbReference type="GO" id="GO:0044594">
    <property type="term" value="F:17-beta-hydroxysteroid dehydrogenase (NAD+) activity"/>
    <property type="evidence" value="ECO:0007669"/>
    <property type="project" value="TreeGrafter"/>
</dbReference>
<dbReference type="GO" id="GO:0006635">
    <property type="term" value="P:fatty acid beta-oxidation"/>
    <property type="evidence" value="ECO:0007669"/>
    <property type="project" value="TreeGrafter"/>
</dbReference>
<dbReference type="eggNOG" id="COG2030">
    <property type="taxonomic scope" value="Bacteria"/>
</dbReference>
<feature type="region of interest" description="Disordered" evidence="1">
    <location>
        <begin position="147"/>
        <end position="169"/>
    </location>
</feature>
<accession>F7T264</accession>
<dbReference type="HOGENOM" id="CLU_040078_1_0_4"/>
<comment type="caution">
    <text evidence="4">The sequence shown here is derived from an EMBL/GenBank/DDBJ whole genome shotgun (WGS) entry which is preliminary data.</text>
</comment>
<dbReference type="GO" id="GO:0003857">
    <property type="term" value="F:(3S)-3-hydroxyacyl-CoA dehydrogenase (NAD+) activity"/>
    <property type="evidence" value="ECO:0007669"/>
    <property type="project" value="TreeGrafter"/>
</dbReference>